<keyword evidence="6" id="KW-0813">Transport</keyword>
<dbReference type="SUPFAM" id="SSF55781">
    <property type="entry name" value="GAF domain-like"/>
    <property type="match status" value="1"/>
</dbReference>
<comment type="caution">
    <text evidence="15">The sequence shown here is derived from an EMBL/GenBank/DDBJ whole genome shotgun (WGS) entry which is preliminary data.</text>
</comment>
<organism evidence="15 16">
    <name type="scientific">Legionella impletisoli</name>
    <dbReference type="NCBI Taxonomy" id="343510"/>
    <lineage>
        <taxon>Bacteria</taxon>
        <taxon>Pseudomonadati</taxon>
        <taxon>Pseudomonadota</taxon>
        <taxon>Gammaproteobacteria</taxon>
        <taxon>Legionellales</taxon>
        <taxon>Legionellaceae</taxon>
        <taxon>Legionella</taxon>
    </lineage>
</organism>
<dbReference type="InterPro" id="IPR029016">
    <property type="entry name" value="GAF-like_dom_sf"/>
</dbReference>
<evidence type="ECO:0000256" key="13">
    <source>
        <dbReference type="ARBA" id="ARBA00022842"/>
    </source>
</evidence>
<comment type="similarity">
    <text evidence="4">Belongs to the PEP-utilizing enzyme family.</text>
</comment>
<reference evidence="15" key="1">
    <citation type="journal article" date="2014" name="Int. J. Syst. Evol. Microbiol.">
        <title>Complete genome sequence of Corynebacterium casei LMG S-19264T (=DSM 44701T), isolated from a smear-ripened cheese.</title>
        <authorList>
            <consortium name="US DOE Joint Genome Institute (JGI-PGF)"/>
            <person name="Walter F."/>
            <person name="Albersmeier A."/>
            <person name="Kalinowski J."/>
            <person name="Ruckert C."/>
        </authorList>
    </citation>
    <scope>NUCLEOTIDE SEQUENCE</scope>
    <source>
        <strain evidence="15">JCM 13919</strain>
    </source>
</reference>
<dbReference type="InterPro" id="IPR036618">
    <property type="entry name" value="PtsI_HPr-bd_sf"/>
</dbReference>
<dbReference type="GO" id="GO:0046872">
    <property type="term" value="F:metal ion binding"/>
    <property type="evidence" value="ECO:0007669"/>
    <property type="project" value="UniProtKB-KW"/>
</dbReference>
<reference evidence="15" key="2">
    <citation type="submission" date="2020-09" db="EMBL/GenBank/DDBJ databases">
        <authorList>
            <person name="Sun Q."/>
            <person name="Ohkuma M."/>
        </authorList>
    </citation>
    <scope>NUCLEOTIDE SEQUENCE</scope>
    <source>
        <strain evidence="15">JCM 13919</strain>
    </source>
</reference>
<dbReference type="AlphaFoldDB" id="A0A917JTV6"/>
<comment type="subcellular location">
    <subcellularLocation>
        <location evidence="3">Cytoplasm</location>
    </subcellularLocation>
</comment>
<evidence type="ECO:0000256" key="4">
    <source>
        <dbReference type="ARBA" id="ARBA00007837"/>
    </source>
</evidence>
<evidence type="ECO:0000256" key="11">
    <source>
        <dbReference type="ARBA" id="ARBA00022723"/>
    </source>
</evidence>
<dbReference type="SUPFAM" id="SSF51621">
    <property type="entry name" value="Phosphoenolpyruvate/pyruvate domain"/>
    <property type="match status" value="1"/>
</dbReference>
<dbReference type="InterPro" id="IPR023151">
    <property type="entry name" value="PEP_util_CS"/>
</dbReference>
<dbReference type="RefSeq" id="WP_131776983.1">
    <property type="nucleotide sequence ID" value="NZ_BMOB01000006.1"/>
</dbReference>
<dbReference type="GO" id="GO:0009401">
    <property type="term" value="P:phosphoenolpyruvate-dependent sugar phosphotransferase system"/>
    <property type="evidence" value="ECO:0007669"/>
    <property type="project" value="UniProtKB-KW"/>
</dbReference>
<dbReference type="SUPFAM" id="SSF52009">
    <property type="entry name" value="Phosphohistidine domain"/>
    <property type="match status" value="1"/>
</dbReference>
<evidence type="ECO:0000313" key="16">
    <source>
        <dbReference type="Proteomes" id="UP000630149"/>
    </source>
</evidence>
<dbReference type="Pfam" id="PF02896">
    <property type="entry name" value="PEP-utilizers_C"/>
    <property type="match status" value="1"/>
</dbReference>
<evidence type="ECO:0000256" key="12">
    <source>
        <dbReference type="ARBA" id="ARBA00022777"/>
    </source>
</evidence>
<dbReference type="InterPro" id="IPR000121">
    <property type="entry name" value="PEP_util_C"/>
</dbReference>
<dbReference type="Pfam" id="PF01590">
    <property type="entry name" value="GAF"/>
    <property type="match status" value="1"/>
</dbReference>
<evidence type="ECO:0000313" key="15">
    <source>
        <dbReference type="EMBL" id="GGI86811.1"/>
    </source>
</evidence>
<dbReference type="Pfam" id="PF00391">
    <property type="entry name" value="PEP-utilizers"/>
    <property type="match status" value="1"/>
</dbReference>
<dbReference type="InterPro" id="IPR040442">
    <property type="entry name" value="Pyrv_kinase-like_dom_sf"/>
</dbReference>
<keyword evidence="8" id="KW-0762">Sugar transport</keyword>
<evidence type="ECO:0000256" key="5">
    <source>
        <dbReference type="ARBA" id="ARBA00012232"/>
    </source>
</evidence>
<dbReference type="InterPro" id="IPR008731">
    <property type="entry name" value="PTS_EIN"/>
</dbReference>
<dbReference type="PANTHER" id="PTHR46244:SF1">
    <property type="entry name" value="PHOSPHOENOLPYRUVATE-DEPENDENT PHOSPHOTRANSFERASE SYSTEM"/>
    <property type="match status" value="1"/>
</dbReference>
<dbReference type="GO" id="GO:0016301">
    <property type="term" value="F:kinase activity"/>
    <property type="evidence" value="ECO:0007669"/>
    <property type="project" value="UniProtKB-KW"/>
</dbReference>
<protein>
    <recommendedName>
        <fullName evidence="5">phosphoenolpyruvate--protein phosphotransferase</fullName>
        <ecNumber evidence="5">2.7.3.9</ecNumber>
    </recommendedName>
</protein>
<dbReference type="Gene3D" id="3.20.20.60">
    <property type="entry name" value="Phosphoenolpyruvate-binding domains"/>
    <property type="match status" value="1"/>
</dbReference>
<keyword evidence="10" id="KW-0598">Phosphotransferase system</keyword>
<dbReference type="InterPro" id="IPR003018">
    <property type="entry name" value="GAF"/>
</dbReference>
<comment type="cofactor">
    <cofactor evidence="2">
        <name>Mg(2+)</name>
        <dbReference type="ChEBI" id="CHEBI:18420"/>
    </cofactor>
</comment>
<dbReference type="SMART" id="SM00065">
    <property type="entry name" value="GAF"/>
    <property type="match status" value="1"/>
</dbReference>
<dbReference type="SUPFAM" id="SSF47831">
    <property type="entry name" value="Enzyme I of the PEP:sugar phosphotransferase system HPr-binding (sub)domain"/>
    <property type="match status" value="1"/>
</dbReference>
<dbReference type="InterPro" id="IPR006318">
    <property type="entry name" value="PTS_EI-like"/>
</dbReference>
<dbReference type="InterPro" id="IPR050499">
    <property type="entry name" value="PEP-utilizing_PTS_enzyme"/>
</dbReference>
<keyword evidence="16" id="KW-1185">Reference proteome</keyword>
<dbReference type="Gene3D" id="3.30.450.40">
    <property type="match status" value="1"/>
</dbReference>
<dbReference type="InterPro" id="IPR015813">
    <property type="entry name" value="Pyrv/PenolPyrv_kinase-like_dom"/>
</dbReference>
<dbReference type="Proteomes" id="UP000630149">
    <property type="component" value="Unassembled WGS sequence"/>
</dbReference>
<evidence type="ECO:0000256" key="7">
    <source>
        <dbReference type="ARBA" id="ARBA00022490"/>
    </source>
</evidence>
<dbReference type="InterPro" id="IPR036637">
    <property type="entry name" value="Phosphohistidine_dom_sf"/>
</dbReference>
<evidence type="ECO:0000256" key="10">
    <source>
        <dbReference type="ARBA" id="ARBA00022683"/>
    </source>
</evidence>
<dbReference type="PROSITE" id="PS00742">
    <property type="entry name" value="PEP_ENZYMES_2"/>
    <property type="match status" value="1"/>
</dbReference>
<evidence type="ECO:0000256" key="3">
    <source>
        <dbReference type="ARBA" id="ARBA00004496"/>
    </source>
</evidence>
<dbReference type="OrthoDB" id="9765468at2"/>
<evidence type="ECO:0000256" key="1">
    <source>
        <dbReference type="ARBA" id="ARBA00000683"/>
    </source>
</evidence>
<gene>
    <name evidence="15" type="primary">ptsP</name>
    <name evidence="15" type="ORF">GCM10007966_14350</name>
</gene>
<dbReference type="NCBIfam" id="TIGR01417">
    <property type="entry name" value="PTS_I_fam"/>
    <property type="match status" value="1"/>
</dbReference>
<dbReference type="Pfam" id="PF05524">
    <property type="entry name" value="PEP-utilisers_N"/>
    <property type="match status" value="1"/>
</dbReference>
<dbReference type="GO" id="GO:0005737">
    <property type="term" value="C:cytoplasm"/>
    <property type="evidence" value="ECO:0007669"/>
    <property type="project" value="UniProtKB-SubCell"/>
</dbReference>
<keyword evidence="7" id="KW-0963">Cytoplasm</keyword>
<evidence type="ECO:0000256" key="2">
    <source>
        <dbReference type="ARBA" id="ARBA00001946"/>
    </source>
</evidence>
<comment type="catalytic activity">
    <reaction evidence="1">
        <text>L-histidyl-[protein] + phosphoenolpyruvate = N(pros)-phospho-L-histidyl-[protein] + pyruvate</text>
        <dbReference type="Rhea" id="RHEA:23880"/>
        <dbReference type="Rhea" id="RHEA-COMP:9745"/>
        <dbReference type="Rhea" id="RHEA-COMP:9746"/>
        <dbReference type="ChEBI" id="CHEBI:15361"/>
        <dbReference type="ChEBI" id="CHEBI:29979"/>
        <dbReference type="ChEBI" id="CHEBI:58702"/>
        <dbReference type="ChEBI" id="CHEBI:64837"/>
        <dbReference type="EC" id="2.7.3.9"/>
    </reaction>
</comment>
<proteinExistence type="inferred from homology"/>
<evidence type="ECO:0000256" key="9">
    <source>
        <dbReference type="ARBA" id="ARBA00022679"/>
    </source>
</evidence>
<dbReference type="Gene3D" id="3.50.30.10">
    <property type="entry name" value="Phosphohistidine domain"/>
    <property type="match status" value="1"/>
</dbReference>
<dbReference type="PRINTS" id="PR01736">
    <property type="entry name" value="PHPHTRNFRASE"/>
</dbReference>
<accession>A0A917JTV6</accession>
<dbReference type="EMBL" id="BMOB01000006">
    <property type="protein sequence ID" value="GGI86811.1"/>
    <property type="molecule type" value="Genomic_DNA"/>
</dbReference>
<evidence type="ECO:0000256" key="6">
    <source>
        <dbReference type="ARBA" id="ARBA00022448"/>
    </source>
</evidence>
<keyword evidence="9" id="KW-0808">Transferase</keyword>
<dbReference type="Gene3D" id="1.10.274.10">
    <property type="entry name" value="PtsI, HPr-binding domain"/>
    <property type="match status" value="1"/>
</dbReference>
<keyword evidence="12" id="KW-0418">Kinase</keyword>
<dbReference type="GO" id="GO:0008965">
    <property type="term" value="F:phosphoenolpyruvate-protein phosphotransferase activity"/>
    <property type="evidence" value="ECO:0007669"/>
    <property type="project" value="UniProtKB-EC"/>
</dbReference>
<sequence>MLKVLNRIVQSVTTAPSLSDALHILVEELRKAVVAEAVSVFLIDNKSSEYVLIATDGLQQKAESRVRVPLDKGLIGLVGRREEPINIDQAFLHADFYHNALLGEEELNSFLGVPIIQHRKLYGVLVAQRAEARFFDDAEEAFMITLAAQLGGTLSHAEATGELSQLTYPQPVGLARPEVHQLSLSGIGCVPGVGIGTVVTVYPPADIDAVPKRIVDDVETEVAIFYDALEAARGDMERLSRRMKSRVSESEHALFDVYLRMLDKENIGKEVEEVIREERLSAQASLSSVVKKHEMHFESMKDEYLRERASDFRDLGRRILAELQSSQVEEIEYPKRTILVGDEITASALAEVPEGQLMGIVSAKGSNNSHVAILARGMGVPTVMGVRGLNIEQLSRRAVVVDGYYGQVYISPSKRLVAEYKVLAEEEDELNQSLVNLREKPAETTDNYRISLQVNTGLAMDAGFSMSVGAEGVGLYRSEVPFMSRDRFPSEDEQYVIYRQILKAFAPRKVTMRTLDIGGDKKLTYFPVEEDNPYLGWRGIRITLDHPDVFLLQVRAMMRANEGLNNLRIMLPMVTTLGELDEAIFLVDQAFMELLEEGCVIEKPQIGVMIEVPAAVYQAREFAKRVDFLSVGSNDLTQYLLAVDRNNARVAGLYNSFHPAMIRTLMKVVEGGHAAGVEVSICGEMASDPLAVILLMAMGFDTLSMNSFSLPRIKWVIRSFSIANARKILADVLEFEHAEEIRLYLQKAIEEAGLGGLIRAGKS</sequence>
<dbReference type="EC" id="2.7.3.9" evidence="5"/>
<dbReference type="PANTHER" id="PTHR46244">
    <property type="entry name" value="PHOSPHOENOLPYRUVATE-PROTEIN PHOSPHOTRANSFERASE"/>
    <property type="match status" value="1"/>
</dbReference>
<dbReference type="NCBIfam" id="NF008283">
    <property type="entry name" value="PRK11061.1"/>
    <property type="match status" value="1"/>
</dbReference>
<dbReference type="InterPro" id="IPR008279">
    <property type="entry name" value="PEP-util_enz_mobile_dom"/>
</dbReference>
<keyword evidence="11" id="KW-0479">Metal-binding</keyword>
<evidence type="ECO:0000256" key="8">
    <source>
        <dbReference type="ARBA" id="ARBA00022597"/>
    </source>
</evidence>
<name>A0A917JTV6_9GAMM</name>
<feature type="domain" description="GAF" evidence="14">
    <location>
        <begin position="17"/>
        <end position="164"/>
    </location>
</feature>
<keyword evidence="13" id="KW-0460">Magnesium</keyword>
<evidence type="ECO:0000259" key="14">
    <source>
        <dbReference type="SMART" id="SM00065"/>
    </source>
</evidence>